<name>A0A6G1DRJ8_9ORYZ</name>
<sequence length="235" mass="25765">MANFHAALLLVFFLLNLAADHQGEVLSLADGLFGVSLNGADGDEAHVAVHHHDLSFAGFTNRSGHWHVFRGDEDVLPTARPLPFRNTYCDLIGGLTNVPDLPLGRASALRAIRALSFYDPDTAGDEETAAVKRAVAAMSVMLTQTKRLKPIRETVSNGWESEARVAAEHLPYIEHWDTMSFELVRWDHTGAWDGPFTELLRKSANIRTAEKVLAIADVLANPTLPQLLLAHSRSA</sequence>
<gene>
    <name evidence="3" type="ORF">E2562_033701</name>
</gene>
<organism evidence="3 4">
    <name type="scientific">Oryza meyeriana var. granulata</name>
    <dbReference type="NCBI Taxonomy" id="110450"/>
    <lineage>
        <taxon>Eukaryota</taxon>
        <taxon>Viridiplantae</taxon>
        <taxon>Streptophyta</taxon>
        <taxon>Embryophyta</taxon>
        <taxon>Tracheophyta</taxon>
        <taxon>Spermatophyta</taxon>
        <taxon>Magnoliopsida</taxon>
        <taxon>Liliopsida</taxon>
        <taxon>Poales</taxon>
        <taxon>Poaceae</taxon>
        <taxon>BOP clade</taxon>
        <taxon>Oryzoideae</taxon>
        <taxon>Oryzeae</taxon>
        <taxon>Oryzinae</taxon>
        <taxon>Oryza</taxon>
        <taxon>Oryza meyeriana</taxon>
    </lineage>
</organism>
<dbReference type="GO" id="GO:0017148">
    <property type="term" value="P:negative regulation of translation"/>
    <property type="evidence" value="ECO:0007669"/>
    <property type="project" value="UniProtKB-KW"/>
</dbReference>
<dbReference type="OrthoDB" id="666942at2759"/>
<accession>A0A6G1DRJ8</accession>
<comment type="similarity">
    <text evidence="1">Belongs to the ribosome-inactivating protein family.</text>
</comment>
<keyword evidence="1" id="KW-0652">Protein synthesis inhibitor</keyword>
<dbReference type="InterPro" id="IPR036041">
    <property type="entry name" value="Ribosome-inact_prot_sf"/>
</dbReference>
<keyword evidence="4" id="KW-1185">Reference proteome</keyword>
<feature type="signal peptide" evidence="2">
    <location>
        <begin position="1"/>
        <end position="23"/>
    </location>
</feature>
<comment type="catalytic activity">
    <reaction evidence="1">
        <text>Endohydrolysis of the N-glycosidic bond at one specific adenosine on the 28S rRNA.</text>
        <dbReference type="EC" id="3.2.2.22"/>
    </reaction>
</comment>
<dbReference type="GO" id="GO:0006952">
    <property type="term" value="P:defense response"/>
    <property type="evidence" value="ECO:0007669"/>
    <property type="project" value="UniProtKB-KW"/>
</dbReference>
<dbReference type="InterPro" id="IPR001574">
    <property type="entry name" value="Ribosome_inactivat_prot"/>
</dbReference>
<keyword evidence="1" id="KW-0800">Toxin</keyword>
<protein>
    <recommendedName>
        <fullName evidence="1">rRNA N-glycosylase</fullName>
        <ecNumber evidence="1">3.2.2.22</ecNumber>
    </recommendedName>
</protein>
<dbReference type="Proteomes" id="UP000479710">
    <property type="component" value="Unassembled WGS sequence"/>
</dbReference>
<dbReference type="PANTHER" id="PTHR33453">
    <property type="match status" value="1"/>
</dbReference>
<proteinExistence type="inferred from homology"/>
<dbReference type="EMBL" id="SPHZ02000006">
    <property type="protein sequence ID" value="KAF0915117.1"/>
    <property type="molecule type" value="Genomic_DNA"/>
</dbReference>
<dbReference type="PANTHER" id="PTHR33453:SF3">
    <property type="entry name" value="RRNA N-GLYCOSYLASE"/>
    <property type="match status" value="1"/>
</dbReference>
<keyword evidence="2" id="KW-0732">Signal</keyword>
<dbReference type="SUPFAM" id="SSF56371">
    <property type="entry name" value="Ribosome inactivating proteins (RIP)"/>
    <property type="match status" value="1"/>
</dbReference>
<evidence type="ECO:0000313" key="3">
    <source>
        <dbReference type="EMBL" id="KAF0915117.1"/>
    </source>
</evidence>
<feature type="chain" id="PRO_5026276468" description="rRNA N-glycosylase" evidence="2">
    <location>
        <begin position="24"/>
        <end position="235"/>
    </location>
</feature>
<evidence type="ECO:0000313" key="4">
    <source>
        <dbReference type="Proteomes" id="UP000479710"/>
    </source>
</evidence>
<dbReference type="Gene3D" id="3.40.420.10">
    <property type="entry name" value="Ricin (A subunit), domain 1"/>
    <property type="match status" value="1"/>
</dbReference>
<dbReference type="GO" id="GO:0030598">
    <property type="term" value="F:rRNA N-glycosylase activity"/>
    <property type="evidence" value="ECO:0007669"/>
    <property type="project" value="UniProtKB-EC"/>
</dbReference>
<keyword evidence="1" id="KW-0378">Hydrolase</keyword>
<keyword evidence="1" id="KW-0611">Plant defense</keyword>
<evidence type="ECO:0000256" key="1">
    <source>
        <dbReference type="RuleBase" id="RU004915"/>
    </source>
</evidence>
<dbReference type="Pfam" id="PF00161">
    <property type="entry name" value="RIP"/>
    <property type="match status" value="1"/>
</dbReference>
<dbReference type="InterPro" id="IPR016138">
    <property type="entry name" value="Ribosome_inactivat_prot_sub1"/>
</dbReference>
<dbReference type="GO" id="GO:0090729">
    <property type="term" value="F:toxin activity"/>
    <property type="evidence" value="ECO:0007669"/>
    <property type="project" value="UniProtKB-KW"/>
</dbReference>
<evidence type="ECO:0000256" key="2">
    <source>
        <dbReference type="SAM" id="SignalP"/>
    </source>
</evidence>
<reference evidence="3 4" key="1">
    <citation type="submission" date="2019-11" db="EMBL/GenBank/DDBJ databases">
        <title>Whole genome sequence of Oryza granulata.</title>
        <authorList>
            <person name="Li W."/>
        </authorList>
    </citation>
    <scope>NUCLEOTIDE SEQUENCE [LARGE SCALE GENOMIC DNA]</scope>
    <source>
        <strain evidence="4">cv. Menghai</strain>
        <tissue evidence="3">Leaf</tissue>
    </source>
</reference>
<comment type="caution">
    <text evidence="3">The sequence shown here is derived from an EMBL/GenBank/DDBJ whole genome shotgun (WGS) entry which is preliminary data.</text>
</comment>
<dbReference type="EC" id="3.2.2.22" evidence="1"/>
<dbReference type="AlphaFoldDB" id="A0A6G1DRJ8"/>